<dbReference type="SUPFAM" id="SSF56935">
    <property type="entry name" value="Porins"/>
    <property type="match status" value="1"/>
</dbReference>
<dbReference type="InterPro" id="IPR000531">
    <property type="entry name" value="Beta-barrel_TonB"/>
</dbReference>
<evidence type="ECO:0000256" key="4">
    <source>
        <dbReference type="ARBA" id="ARBA00022452"/>
    </source>
</evidence>
<accession>A0A250IG67</accession>
<dbReference type="GO" id="GO:0015344">
    <property type="term" value="F:siderophore uptake transmembrane transporter activity"/>
    <property type="evidence" value="ECO:0007669"/>
    <property type="project" value="TreeGrafter"/>
</dbReference>
<keyword evidence="10 17" id="KW-0675">Receptor</keyword>
<evidence type="ECO:0000256" key="8">
    <source>
        <dbReference type="ARBA" id="ARBA00023077"/>
    </source>
</evidence>
<keyword evidence="18" id="KW-1185">Reference proteome</keyword>
<dbReference type="Gene3D" id="2.40.170.20">
    <property type="entry name" value="TonB-dependent receptor, beta-barrel domain"/>
    <property type="match status" value="1"/>
</dbReference>
<evidence type="ECO:0000256" key="1">
    <source>
        <dbReference type="ARBA" id="ARBA00004571"/>
    </source>
</evidence>
<evidence type="ECO:0000313" key="18">
    <source>
        <dbReference type="Proteomes" id="UP000217289"/>
    </source>
</evidence>
<keyword evidence="8 13" id="KW-0798">TonB box</keyword>
<dbReference type="InterPro" id="IPR010105">
    <property type="entry name" value="TonB_sidphr_rcpt"/>
</dbReference>
<evidence type="ECO:0000256" key="3">
    <source>
        <dbReference type="ARBA" id="ARBA00022448"/>
    </source>
</evidence>
<dbReference type="Proteomes" id="UP000217289">
    <property type="component" value="Chromosome"/>
</dbReference>
<feature type="domain" description="TonB-dependent receptor plug" evidence="16">
    <location>
        <begin position="132"/>
        <end position="230"/>
    </location>
</feature>
<evidence type="ECO:0000259" key="16">
    <source>
        <dbReference type="Pfam" id="PF07715"/>
    </source>
</evidence>
<keyword evidence="5 12" id="KW-0812">Transmembrane</keyword>
<dbReference type="EMBL" id="CP022163">
    <property type="protein sequence ID" value="ATB30248.1"/>
    <property type="molecule type" value="Genomic_DNA"/>
</dbReference>
<evidence type="ECO:0000256" key="7">
    <source>
        <dbReference type="ARBA" id="ARBA00023065"/>
    </source>
</evidence>
<comment type="subcellular location">
    <subcellularLocation>
        <location evidence="1 12">Cell outer membrane</location>
        <topology evidence="1 12">Multi-pass membrane protein</topology>
    </subcellularLocation>
</comment>
<dbReference type="PANTHER" id="PTHR32552:SF83">
    <property type="entry name" value="BLR3904 PROTEIN"/>
    <property type="match status" value="1"/>
</dbReference>
<evidence type="ECO:0000256" key="10">
    <source>
        <dbReference type="ARBA" id="ARBA00023170"/>
    </source>
</evidence>
<evidence type="ECO:0000256" key="14">
    <source>
        <dbReference type="SAM" id="MobiDB-lite"/>
    </source>
</evidence>
<keyword evidence="6" id="KW-0732">Signal</keyword>
<evidence type="ECO:0000256" key="2">
    <source>
        <dbReference type="ARBA" id="ARBA00009810"/>
    </source>
</evidence>
<dbReference type="KEGG" id="mbd:MEBOL_003708"/>
<dbReference type="Gene3D" id="2.170.130.10">
    <property type="entry name" value="TonB-dependent receptor, plug domain"/>
    <property type="match status" value="1"/>
</dbReference>
<dbReference type="PANTHER" id="PTHR32552">
    <property type="entry name" value="FERRICHROME IRON RECEPTOR-RELATED"/>
    <property type="match status" value="1"/>
</dbReference>
<feature type="region of interest" description="Disordered" evidence="14">
    <location>
        <begin position="69"/>
        <end position="99"/>
    </location>
</feature>
<dbReference type="Pfam" id="PF00593">
    <property type="entry name" value="TonB_dep_Rec_b-barrel"/>
    <property type="match status" value="1"/>
</dbReference>
<feature type="domain" description="TonB-dependent receptor-like beta-barrel" evidence="15">
    <location>
        <begin position="303"/>
        <end position="758"/>
    </location>
</feature>
<dbReference type="CDD" id="cd01347">
    <property type="entry name" value="ligand_gated_channel"/>
    <property type="match status" value="1"/>
</dbReference>
<dbReference type="NCBIfam" id="TIGR01783">
    <property type="entry name" value="TonB-siderophor"/>
    <property type="match status" value="1"/>
</dbReference>
<evidence type="ECO:0000256" key="13">
    <source>
        <dbReference type="RuleBase" id="RU003357"/>
    </source>
</evidence>
<dbReference type="PROSITE" id="PS52016">
    <property type="entry name" value="TONB_DEPENDENT_REC_3"/>
    <property type="match status" value="1"/>
</dbReference>
<evidence type="ECO:0000256" key="11">
    <source>
        <dbReference type="ARBA" id="ARBA00023237"/>
    </source>
</evidence>
<evidence type="ECO:0000259" key="15">
    <source>
        <dbReference type="Pfam" id="PF00593"/>
    </source>
</evidence>
<evidence type="ECO:0000256" key="12">
    <source>
        <dbReference type="PROSITE-ProRule" id="PRU01360"/>
    </source>
</evidence>
<evidence type="ECO:0000256" key="9">
    <source>
        <dbReference type="ARBA" id="ARBA00023136"/>
    </source>
</evidence>
<evidence type="ECO:0000313" key="17">
    <source>
        <dbReference type="EMBL" id="ATB30248.1"/>
    </source>
</evidence>
<feature type="compositionally biased region" description="Basic and acidic residues" evidence="14">
    <location>
        <begin position="12"/>
        <end position="22"/>
    </location>
</feature>
<feature type="region of interest" description="Disordered" evidence="14">
    <location>
        <begin position="1"/>
        <end position="41"/>
    </location>
</feature>
<dbReference type="AlphaFoldDB" id="A0A250IG67"/>
<keyword evidence="11 12" id="KW-0998">Cell outer membrane</keyword>
<gene>
    <name evidence="17" type="ORF">MEBOL_003708</name>
</gene>
<feature type="region of interest" description="Disordered" evidence="14">
    <location>
        <begin position="454"/>
        <end position="476"/>
    </location>
</feature>
<dbReference type="FunFam" id="2.170.130.10:FF:000001">
    <property type="entry name" value="Catecholate siderophore TonB-dependent receptor"/>
    <property type="match status" value="1"/>
</dbReference>
<dbReference type="InterPro" id="IPR039426">
    <property type="entry name" value="TonB-dep_rcpt-like"/>
</dbReference>
<dbReference type="GO" id="GO:0009279">
    <property type="term" value="C:cell outer membrane"/>
    <property type="evidence" value="ECO:0007669"/>
    <property type="project" value="UniProtKB-SubCell"/>
</dbReference>
<reference evidence="17 18" key="1">
    <citation type="submission" date="2017-06" db="EMBL/GenBank/DDBJ databases">
        <authorList>
            <person name="Kim H.J."/>
            <person name="Triplett B.A."/>
        </authorList>
    </citation>
    <scope>NUCLEOTIDE SEQUENCE [LARGE SCALE GENOMIC DNA]</scope>
    <source>
        <strain evidence="17 18">DSM 14713</strain>
    </source>
</reference>
<evidence type="ECO:0000256" key="5">
    <source>
        <dbReference type="ARBA" id="ARBA00022692"/>
    </source>
</evidence>
<sequence>MILKFKSLADGAEYRPSARKEQGPSMSSKRNTSTGIHSAKGFSGGIRGALWPVGPAAVGLASALVTGGALAQESTPPPDAPRTESTAPAPEAPSTKGTENTFVLPTVQVQESAEEKSYHAEESALPRLTRPLVNTPQSVSVVPEQVIEEQYSTTVREALRNVSGITVSAGEGGRQGDTFNLRGFSAQTDTFRDGVRDLGWFTRDTFNLGGVEVFFGPSAVLFGRGSTGGAVNLVTKKPVRRSQRSVSLTGGTAPSGRLEADINEALSERVQVRVNLLGQRANVAGRDHTQENRVGFAPSLAVALAQNTSLEVDYFYQHEASIPDYGQPYYNGYPVGISYGVRRDAWYGVKAEDRERVNAHVGTARFQHRFGEGGASSPRLTNTLRLGGVDRFARPTAPRGLAPATNPLTIGRQRFETNTDNLYLINQTDLRGELTTGIVKHTANIGLELSRESRDQDRNNLVGSTTANLPADLFDPDPAPDLSSVSRVSTGYNTSRQWDVGVYAADQLEITRYVEVLASARVDVFRTRYSAVSATGEKTDLDNKDTLFNWRLGLVLHPLEKTSVYAMYGTSANPSAEAGTLANNNATVDPEKNRIYEIGAKAELLEERLGVTGSVFRIEKTNARVASADPSVPQLVLDGAQRVQGFNLGVTGTINRYWRVLANYTHLDSEILANPNAYLVGQPLPSTPKRSFSLWTTVEPIERLSLGGGAVYQDVTVVNNPASETAVLNKVPNYWRFDAFASYSLWDKLDLQLNVNNLTNKLYYDQYYSGQAVPAAARTAYLTARVRF</sequence>
<organism evidence="17 18">
    <name type="scientific">Melittangium boletus DSM 14713</name>
    <dbReference type="NCBI Taxonomy" id="1294270"/>
    <lineage>
        <taxon>Bacteria</taxon>
        <taxon>Pseudomonadati</taxon>
        <taxon>Myxococcota</taxon>
        <taxon>Myxococcia</taxon>
        <taxon>Myxococcales</taxon>
        <taxon>Cystobacterineae</taxon>
        <taxon>Archangiaceae</taxon>
        <taxon>Melittangium</taxon>
    </lineage>
</organism>
<proteinExistence type="inferred from homology"/>
<dbReference type="GO" id="GO:0015891">
    <property type="term" value="P:siderophore transport"/>
    <property type="evidence" value="ECO:0007669"/>
    <property type="project" value="InterPro"/>
</dbReference>
<keyword evidence="7" id="KW-0406">Ion transport</keyword>
<protein>
    <submittedName>
        <fullName evidence="17">TonB-dependent receptor</fullName>
    </submittedName>
</protein>
<comment type="similarity">
    <text evidence="2 12 13">Belongs to the TonB-dependent receptor family.</text>
</comment>
<dbReference type="InterPro" id="IPR012910">
    <property type="entry name" value="Plug_dom"/>
</dbReference>
<name>A0A250IG67_9BACT</name>
<keyword evidence="9 12" id="KW-0472">Membrane</keyword>
<feature type="compositionally biased region" description="Polar residues" evidence="14">
    <location>
        <begin position="24"/>
        <end position="36"/>
    </location>
</feature>
<keyword evidence="4 12" id="KW-1134">Transmembrane beta strand</keyword>
<dbReference type="InterPro" id="IPR036942">
    <property type="entry name" value="Beta-barrel_TonB_sf"/>
</dbReference>
<dbReference type="InterPro" id="IPR037066">
    <property type="entry name" value="Plug_dom_sf"/>
</dbReference>
<evidence type="ECO:0000256" key="6">
    <source>
        <dbReference type="ARBA" id="ARBA00022729"/>
    </source>
</evidence>
<dbReference type="Pfam" id="PF07715">
    <property type="entry name" value="Plug"/>
    <property type="match status" value="1"/>
</dbReference>
<dbReference type="GO" id="GO:0038023">
    <property type="term" value="F:signaling receptor activity"/>
    <property type="evidence" value="ECO:0007669"/>
    <property type="project" value="InterPro"/>
</dbReference>
<keyword evidence="3 12" id="KW-0813">Transport</keyword>